<dbReference type="RefSeq" id="WP_245742895.1">
    <property type="nucleotide sequence ID" value="NZ_FOLY01000003.1"/>
</dbReference>
<name>A0A1I1JSI9_9GAMM</name>
<evidence type="ECO:0000256" key="1">
    <source>
        <dbReference type="SAM" id="MobiDB-lite"/>
    </source>
</evidence>
<dbReference type="PANTHER" id="PTHR36151">
    <property type="entry name" value="BLR2777 PROTEIN"/>
    <property type="match status" value="1"/>
</dbReference>
<evidence type="ECO:0000259" key="2">
    <source>
        <dbReference type="Pfam" id="PF09995"/>
    </source>
</evidence>
<proteinExistence type="predicted"/>
<accession>A0A1I1JSI9</accession>
<evidence type="ECO:0000313" key="3">
    <source>
        <dbReference type="EMBL" id="SFC51181.1"/>
    </source>
</evidence>
<dbReference type="Proteomes" id="UP000199046">
    <property type="component" value="Unassembled WGS sequence"/>
</dbReference>
<dbReference type="GO" id="GO:0016491">
    <property type="term" value="F:oxidoreductase activity"/>
    <property type="evidence" value="ECO:0007669"/>
    <property type="project" value="InterPro"/>
</dbReference>
<reference evidence="4" key="1">
    <citation type="submission" date="2016-10" db="EMBL/GenBank/DDBJ databases">
        <authorList>
            <person name="Varghese N."/>
            <person name="Submissions S."/>
        </authorList>
    </citation>
    <scope>NUCLEOTIDE SEQUENCE [LARGE SCALE GENOMIC DNA]</scope>
    <source>
        <strain evidence="4">DSM 23439</strain>
    </source>
</reference>
<dbReference type="PANTHER" id="PTHR36151:SF3">
    <property type="entry name" value="ER-BOUND OXYGENASE MPAB_MPAB'_RUBBER OXYGENASE CATALYTIC DOMAIN-CONTAINING PROTEIN"/>
    <property type="match status" value="1"/>
</dbReference>
<dbReference type="AlphaFoldDB" id="A0A1I1JSI9"/>
<protein>
    <submittedName>
        <fullName evidence="3">Uncharacterized conserved protein, DUF2236 family</fullName>
    </submittedName>
</protein>
<gene>
    <name evidence="3" type="ORF">SAMN05421848_1723</name>
</gene>
<feature type="domain" description="ER-bound oxygenase mpaB/mpaB'/Rubber oxygenase catalytic" evidence="2">
    <location>
        <begin position="60"/>
        <end position="275"/>
    </location>
</feature>
<dbReference type="STRING" id="402385.SAMN05421848_1723"/>
<keyword evidence="4" id="KW-1185">Reference proteome</keyword>
<evidence type="ECO:0000313" key="4">
    <source>
        <dbReference type="Proteomes" id="UP000199046"/>
    </source>
</evidence>
<sequence>MRDRLAYTESSPDAFSNAGDANHTPMTSTFLRDAMIERLGQARTDQNPGPFPRDGLVRNLHGDFTPMMCGGISALLLQMLHPLALAGIWDHSRFREDMIGRLRRTSDFIATTSFGTFEQAETAIARVRRVHEYVKGHATDGRPYAADDPDLLVWVHVAEMSRFMAGHLRYRNPQMSHADQDRYFFETACIAEALGARNVPDSRAAVEEYLARTRPELICDARTREVIQVLLDAPPRNLVLRPAGALFMQAGIDLLPDWASEMLGLNMSRLKRQAVRTGIKSAMPMISKAVRSGAYRRALERLQSAKK</sequence>
<dbReference type="EMBL" id="FOLY01000003">
    <property type="protein sequence ID" value="SFC51181.1"/>
    <property type="molecule type" value="Genomic_DNA"/>
</dbReference>
<organism evidence="3 4">
    <name type="scientific">Kushneria avicenniae</name>
    <dbReference type="NCBI Taxonomy" id="402385"/>
    <lineage>
        <taxon>Bacteria</taxon>
        <taxon>Pseudomonadati</taxon>
        <taxon>Pseudomonadota</taxon>
        <taxon>Gammaproteobacteria</taxon>
        <taxon>Oceanospirillales</taxon>
        <taxon>Halomonadaceae</taxon>
        <taxon>Kushneria</taxon>
    </lineage>
</organism>
<dbReference type="Pfam" id="PF09995">
    <property type="entry name" value="MPAB_Lcp_cat"/>
    <property type="match status" value="1"/>
</dbReference>
<feature type="region of interest" description="Disordered" evidence="1">
    <location>
        <begin position="1"/>
        <end position="22"/>
    </location>
</feature>
<dbReference type="InterPro" id="IPR018713">
    <property type="entry name" value="MPAB/Lcp_cat_dom"/>
</dbReference>